<comment type="caution">
    <text evidence="2">The sequence shown here is derived from an EMBL/GenBank/DDBJ whole genome shotgun (WGS) entry which is preliminary data.</text>
</comment>
<gene>
    <name evidence="2" type="ORF">PPRIM_AZ9-3.1.T0760135</name>
</gene>
<dbReference type="EMBL" id="CAJJDM010000079">
    <property type="protein sequence ID" value="CAD8086356.1"/>
    <property type="molecule type" value="Genomic_DNA"/>
</dbReference>
<keyword evidence="3" id="KW-1185">Reference proteome</keyword>
<dbReference type="Proteomes" id="UP000688137">
    <property type="component" value="Unassembled WGS sequence"/>
</dbReference>
<dbReference type="AlphaFoldDB" id="A0A8S1N8F3"/>
<evidence type="ECO:0000313" key="2">
    <source>
        <dbReference type="EMBL" id="CAD8086356.1"/>
    </source>
</evidence>
<name>A0A8S1N8F3_PARPR</name>
<reference evidence="2" key="1">
    <citation type="submission" date="2021-01" db="EMBL/GenBank/DDBJ databases">
        <authorList>
            <consortium name="Genoscope - CEA"/>
            <person name="William W."/>
        </authorList>
    </citation>
    <scope>NUCLEOTIDE SEQUENCE</scope>
</reference>
<proteinExistence type="predicted"/>
<evidence type="ECO:0000256" key="1">
    <source>
        <dbReference type="SAM" id="MobiDB-lite"/>
    </source>
</evidence>
<protein>
    <submittedName>
        <fullName evidence="2">Uncharacterized protein</fullName>
    </submittedName>
</protein>
<evidence type="ECO:0000313" key="3">
    <source>
        <dbReference type="Proteomes" id="UP000688137"/>
    </source>
</evidence>
<feature type="compositionally biased region" description="Polar residues" evidence="1">
    <location>
        <begin position="208"/>
        <end position="220"/>
    </location>
</feature>
<organism evidence="2 3">
    <name type="scientific">Paramecium primaurelia</name>
    <dbReference type="NCBI Taxonomy" id="5886"/>
    <lineage>
        <taxon>Eukaryota</taxon>
        <taxon>Sar</taxon>
        <taxon>Alveolata</taxon>
        <taxon>Ciliophora</taxon>
        <taxon>Intramacronucleata</taxon>
        <taxon>Oligohymenophorea</taxon>
        <taxon>Peniculida</taxon>
        <taxon>Parameciidae</taxon>
        <taxon>Paramecium</taxon>
    </lineage>
</organism>
<accession>A0A8S1N8F3</accession>
<feature type="region of interest" description="Disordered" evidence="1">
    <location>
        <begin position="208"/>
        <end position="229"/>
    </location>
</feature>
<sequence>MSIIGCFKYIRNLAKVYIKLAELDKQTQKIQKNHYNCVCNLKIQKYLEMLLKLTFYQEISHYKMIQKEKKKKHQVFFESSSDIRNSFMQNNQQRIKINTYDRQHFKLSFLDNDDIKELKQVLSMLYDKIEDTNVAQKEIQSDEWMKTPYEMLNKAQLLQQQQIQQQQFTQQPIQEERQIISLGNFRNARRKLDIVKQQSQNIVVQGNNQEKQEINQSDEQCASKKVKID</sequence>